<name>A0A6J5NUW3_9CAUD</name>
<feature type="transmembrane region" description="Helical" evidence="1">
    <location>
        <begin position="6"/>
        <end position="23"/>
    </location>
</feature>
<organism evidence="2">
    <name type="scientific">uncultured Caudovirales phage</name>
    <dbReference type="NCBI Taxonomy" id="2100421"/>
    <lineage>
        <taxon>Viruses</taxon>
        <taxon>Duplodnaviria</taxon>
        <taxon>Heunggongvirae</taxon>
        <taxon>Uroviricota</taxon>
        <taxon>Caudoviricetes</taxon>
        <taxon>Peduoviridae</taxon>
        <taxon>Maltschvirus</taxon>
        <taxon>Maltschvirus maltsch</taxon>
    </lineage>
</organism>
<sequence>MKIETIAKWIVATIIVSGFFLIAPKACTQEEKTTRLLEQQGYTNITITGWRPSMAGKDESFSTGFEATSPNGQRVSGAVTGALLKGSTIRFD</sequence>
<dbReference type="EMBL" id="LR796685">
    <property type="protein sequence ID" value="CAB4159014.1"/>
    <property type="molecule type" value="Genomic_DNA"/>
</dbReference>
<evidence type="ECO:0000313" key="2">
    <source>
        <dbReference type="EMBL" id="CAB4159014.1"/>
    </source>
</evidence>
<protein>
    <submittedName>
        <fullName evidence="2">Uncharacterized protein</fullName>
    </submittedName>
</protein>
<evidence type="ECO:0000313" key="3">
    <source>
        <dbReference type="EMBL" id="CAB5224194.1"/>
    </source>
</evidence>
<evidence type="ECO:0000256" key="1">
    <source>
        <dbReference type="SAM" id="Phobius"/>
    </source>
</evidence>
<proteinExistence type="predicted"/>
<accession>A0A6J5NUW3</accession>
<keyword evidence="1" id="KW-0812">Transmembrane</keyword>
<keyword evidence="1" id="KW-1133">Transmembrane helix</keyword>
<keyword evidence="1" id="KW-0472">Membrane</keyword>
<dbReference type="EMBL" id="LR798327">
    <property type="protein sequence ID" value="CAB5224194.1"/>
    <property type="molecule type" value="Genomic_DNA"/>
</dbReference>
<gene>
    <name evidence="2" type="ORF">UFOVP705_42</name>
    <name evidence="3" type="ORF">UFOVP736_39</name>
</gene>
<reference evidence="2" key="1">
    <citation type="submission" date="2020-04" db="EMBL/GenBank/DDBJ databases">
        <authorList>
            <person name="Chiriac C."/>
            <person name="Salcher M."/>
            <person name="Ghai R."/>
            <person name="Kavagutti S V."/>
        </authorList>
    </citation>
    <scope>NUCLEOTIDE SEQUENCE</scope>
</reference>